<reference evidence="2" key="1">
    <citation type="submission" date="2020-10" db="EMBL/GenBank/DDBJ databases">
        <authorList>
            <person name="Gilroy R."/>
        </authorList>
    </citation>
    <scope>NUCLEOTIDE SEQUENCE</scope>
    <source>
        <strain evidence="2">CHK195-12923</strain>
    </source>
</reference>
<name>A0A9D1SIH0_9FIRM</name>
<sequence>MEHITINSLTVLRGLLKDELFLAFIKAKEHEGEDTVFSYYGEFFSKLYSAGAECDFAAYVSNAVLTDENAFSRCCAAGKAPSPFVINAYLNDIDLIFGYIAEPACKQGEYFAAGKPLPIFDRSKGAAVLVARLKKFYKKHGCGMFIKHRAFGYSDGELIPIENPSRITLSELKGYTLEKRTIESNILSFLHGLPYGNMLLYGDRGTGKSSTVHAMLNRYFESGLRIVELNKENMLDLPKLRQILSSNPLRFIIFIDDLSLNEGDDKISGLKAALEGSVAGKTDNTMIVATSNRRHIVKESLSDRENSVHVNDSLQEQLSLSDRFGITVLFSSTGKAEYLSIVAGLCADYKIEYNEHIADLAERWALSKGGRSPRRARQFADLALSCIKKHEEIDF</sequence>
<dbReference type="PANTHER" id="PTHR42935:SF1">
    <property type="entry name" value="SLR0930 PROTEIN"/>
    <property type="match status" value="1"/>
</dbReference>
<organism evidence="2 3">
    <name type="scientific">Candidatus Coproplasma excrementigallinarum</name>
    <dbReference type="NCBI Taxonomy" id="2840747"/>
    <lineage>
        <taxon>Bacteria</taxon>
        <taxon>Bacillati</taxon>
        <taxon>Bacillota</taxon>
        <taxon>Clostridia</taxon>
        <taxon>Eubacteriales</taxon>
        <taxon>Candidatus Coproplasma</taxon>
    </lineage>
</organism>
<dbReference type="InterPro" id="IPR027417">
    <property type="entry name" value="P-loop_NTPase"/>
</dbReference>
<comment type="caution">
    <text evidence="2">The sequence shown here is derived from an EMBL/GenBank/DDBJ whole genome shotgun (WGS) entry which is preliminary data.</text>
</comment>
<evidence type="ECO:0000313" key="3">
    <source>
        <dbReference type="Proteomes" id="UP000824110"/>
    </source>
</evidence>
<dbReference type="SMART" id="SM00382">
    <property type="entry name" value="AAA"/>
    <property type="match status" value="1"/>
</dbReference>
<dbReference type="Gene3D" id="3.40.50.300">
    <property type="entry name" value="P-loop containing nucleotide triphosphate hydrolases"/>
    <property type="match status" value="1"/>
</dbReference>
<dbReference type="SUPFAM" id="SSF52540">
    <property type="entry name" value="P-loop containing nucleoside triphosphate hydrolases"/>
    <property type="match status" value="1"/>
</dbReference>
<feature type="domain" description="AAA+ ATPase" evidence="1">
    <location>
        <begin position="194"/>
        <end position="358"/>
    </location>
</feature>
<evidence type="ECO:0000313" key="2">
    <source>
        <dbReference type="EMBL" id="HIU61190.1"/>
    </source>
</evidence>
<dbReference type="InterPro" id="IPR008533">
    <property type="entry name" value="DUF815"/>
</dbReference>
<dbReference type="InterPro" id="IPR003593">
    <property type="entry name" value="AAA+_ATPase"/>
</dbReference>
<dbReference type="AlphaFoldDB" id="A0A9D1SIH0"/>
<dbReference type="EMBL" id="DVNE01000009">
    <property type="protein sequence ID" value="HIU61190.1"/>
    <property type="molecule type" value="Genomic_DNA"/>
</dbReference>
<accession>A0A9D1SIH0</accession>
<dbReference type="CDD" id="cd00009">
    <property type="entry name" value="AAA"/>
    <property type="match status" value="1"/>
</dbReference>
<reference evidence="2" key="2">
    <citation type="journal article" date="2021" name="PeerJ">
        <title>Extensive microbial diversity within the chicken gut microbiome revealed by metagenomics and culture.</title>
        <authorList>
            <person name="Gilroy R."/>
            <person name="Ravi A."/>
            <person name="Getino M."/>
            <person name="Pursley I."/>
            <person name="Horton D.L."/>
            <person name="Alikhan N.F."/>
            <person name="Baker D."/>
            <person name="Gharbi K."/>
            <person name="Hall N."/>
            <person name="Watson M."/>
            <person name="Adriaenssens E.M."/>
            <person name="Foster-Nyarko E."/>
            <person name="Jarju S."/>
            <person name="Secka A."/>
            <person name="Antonio M."/>
            <person name="Oren A."/>
            <person name="Chaudhuri R.R."/>
            <person name="La Ragione R."/>
            <person name="Hildebrand F."/>
            <person name="Pallen M.J."/>
        </authorList>
    </citation>
    <scope>NUCLEOTIDE SEQUENCE</scope>
    <source>
        <strain evidence="2">CHK195-12923</strain>
    </source>
</reference>
<proteinExistence type="predicted"/>
<protein>
    <submittedName>
        <fullName evidence="2">DUF815 domain-containing protein</fullName>
    </submittedName>
</protein>
<evidence type="ECO:0000259" key="1">
    <source>
        <dbReference type="SMART" id="SM00382"/>
    </source>
</evidence>
<gene>
    <name evidence="2" type="ORF">IAB69_00880</name>
</gene>
<dbReference type="Proteomes" id="UP000824110">
    <property type="component" value="Unassembled WGS sequence"/>
</dbReference>
<dbReference type="PANTHER" id="PTHR42935">
    <property type="entry name" value="SLR0930 PROTEIN"/>
    <property type="match status" value="1"/>
</dbReference>
<dbReference type="Pfam" id="PF05673">
    <property type="entry name" value="DUF815"/>
    <property type="match status" value="1"/>
</dbReference>